<organism evidence="5 6">
    <name type="scientific">Paenibacillus glycinis</name>
    <dbReference type="NCBI Taxonomy" id="2697035"/>
    <lineage>
        <taxon>Bacteria</taxon>
        <taxon>Bacillati</taxon>
        <taxon>Bacillota</taxon>
        <taxon>Bacilli</taxon>
        <taxon>Bacillales</taxon>
        <taxon>Paenibacillaceae</taxon>
        <taxon>Paenibacillus</taxon>
    </lineage>
</organism>
<dbReference type="InterPro" id="IPR018062">
    <property type="entry name" value="HTH_AraC-typ_CS"/>
</dbReference>
<evidence type="ECO:0000313" key="6">
    <source>
        <dbReference type="Proteomes" id="UP000665561"/>
    </source>
</evidence>
<dbReference type="RefSeq" id="WP_161747222.1">
    <property type="nucleotide sequence ID" value="NZ_JAAAMV010000037.1"/>
</dbReference>
<keyword evidence="2" id="KW-0238">DNA-binding</keyword>
<protein>
    <submittedName>
        <fullName evidence="5">Helix-turn-helix domain-containing protein</fullName>
    </submittedName>
</protein>
<dbReference type="InterPro" id="IPR037923">
    <property type="entry name" value="HTH-like"/>
</dbReference>
<dbReference type="InterPro" id="IPR018060">
    <property type="entry name" value="HTH_AraC"/>
</dbReference>
<dbReference type="Pfam" id="PF12833">
    <property type="entry name" value="HTH_18"/>
    <property type="match status" value="1"/>
</dbReference>
<keyword evidence="3" id="KW-0804">Transcription</keyword>
<accession>A0ABW9Y002</accession>
<keyword evidence="6" id="KW-1185">Reference proteome</keyword>
<keyword evidence="1" id="KW-0805">Transcription regulation</keyword>
<dbReference type="SUPFAM" id="SSF46689">
    <property type="entry name" value="Homeodomain-like"/>
    <property type="match status" value="1"/>
</dbReference>
<dbReference type="Gene3D" id="2.60.120.10">
    <property type="entry name" value="Jelly Rolls"/>
    <property type="match status" value="1"/>
</dbReference>
<evidence type="ECO:0000256" key="2">
    <source>
        <dbReference type="ARBA" id="ARBA00023125"/>
    </source>
</evidence>
<dbReference type="SMART" id="SM00342">
    <property type="entry name" value="HTH_ARAC"/>
    <property type="match status" value="1"/>
</dbReference>
<comment type="caution">
    <text evidence="5">The sequence shown here is derived from an EMBL/GenBank/DDBJ whole genome shotgun (WGS) entry which is preliminary data.</text>
</comment>
<reference evidence="5 6" key="1">
    <citation type="submission" date="2020-01" db="EMBL/GenBank/DDBJ databases">
        <title>Paenibacillus soybeanensis sp. nov. isolated from the nodules of soybean (Glycine max(L.) Merr).</title>
        <authorList>
            <person name="Wang H."/>
        </authorList>
    </citation>
    <scope>NUCLEOTIDE SEQUENCE [LARGE SCALE GENOMIC DNA]</scope>
    <source>
        <strain evidence="5 6">T1</strain>
    </source>
</reference>
<dbReference type="Proteomes" id="UP000665561">
    <property type="component" value="Unassembled WGS sequence"/>
</dbReference>
<dbReference type="EMBL" id="JAAAMV010000037">
    <property type="protein sequence ID" value="NBD28204.1"/>
    <property type="molecule type" value="Genomic_DNA"/>
</dbReference>
<evidence type="ECO:0000259" key="4">
    <source>
        <dbReference type="PROSITE" id="PS01124"/>
    </source>
</evidence>
<dbReference type="PROSITE" id="PS00041">
    <property type="entry name" value="HTH_ARAC_FAMILY_1"/>
    <property type="match status" value="1"/>
</dbReference>
<dbReference type="PROSITE" id="PS01124">
    <property type="entry name" value="HTH_ARAC_FAMILY_2"/>
    <property type="match status" value="1"/>
</dbReference>
<evidence type="ECO:0000256" key="1">
    <source>
        <dbReference type="ARBA" id="ARBA00023015"/>
    </source>
</evidence>
<dbReference type="SUPFAM" id="SSF51215">
    <property type="entry name" value="Regulatory protein AraC"/>
    <property type="match status" value="1"/>
</dbReference>
<proteinExistence type="predicted"/>
<dbReference type="InterPro" id="IPR009057">
    <property type="entry name" value="Homeodomain-like_sf"/>
</dbReference>
<dbReference type="InterPro" id="IPR014710">
    <property type="entry name" value="RmlC-like_jellyroll"/>
</dbReference>
<dbReference type="InterPro" id="IPR020449">
    <property type="entry name" value="Tscrpt_reg_AraC-type_HTH"/>
</dbReference>
<evidence type="ECO:0000256" key="3">
    <source>
        <dbReference type="ARBA" id="ARBA00023163"/>
    </source>
</evidence>
<dbReference type="PANTHER" id="PTHR43280:SF2">
    <property type="entry name" value="HTH-TYPE TRANSCRIPTIONAL REGULATOR EXSA"/>
    <property type="match status" value="1"/>
</dbReference>
<dbReference type="Gene3D" id="1.10.10.60">
    <property type="entry name" value="Homeodomain-like"/>
    <property type="match status" value="2"/>
</dbReference>
<dbReference type="PRINTS" id="PR00032">
    <property type="entry name" value="HTHARAC"/>
</dbReference>
<dbReference type="PANTHER" id="PTHR43280">
    <property type="entry name" value="ARAC-FAMILY TRANSCRIPTIONAL REGULATOR"/>
    <property type="match status" value="1"/>
</dbReference>
<feature type="domain" description="HTH araC/xylS-type" evidence="4">
    <location>
        <begin position="185"/>
        <end position="283"/>
    </location>
</feature>
<evidence type="ECO:0000313" key="5">
    <source>
        <dbReference type="EMBL" id="NBD28204.1"/>
    </source>
</evidence>
<sequence>MITDVYLTADRFPLVRDVGYHRVEGTYAHHDRTLDFDVFFYVVEGNMQVIEEGREFFVQEGEHLFLRKGLHHWGEPFFTPGTSWYWIHFDTPASNVAALNEYEPLQGLGAYFPDHYAYHIRLPKHGSSPWHLSLRQLLDAIIHKFREPEANAMTLVSIEAYALFLQLNKAMLGSRNSGRSDAISKQVMAYLAEHADRPFDSEVLGRHLNLNYSYLSSVFRRETGQSIIEAHTKLRLNKAIELMRGTDLNIAEIGERLGFHNPFYFSRVFKKILGSSPTEYRKRFY</sequence>
<gene>
    <name evidence="5" type="ORF">GT019_30440</name>
</gene>
<name>A0ABW9Y002_9BACL</name>